<sequence length="149" mass="16066">MTGTITAHGRCPVRDASVIAALDDTGKIAILRAPFPDHGGDLLFFPGGRREGGEDALTGVKRELKEEAGVTASSWTALGNYAMTLASTARIHLFLAQNLTLGPQELTENEQDFKLDWWPLDCALDAAEHGRFLLPAGPLALLLTTRRVD</sequence>
<name>A0ABU6F6J0_9ACTN</name>
<proteinExistence type="predicted"/>
<gene>
    <name evidence="3" type="ORF">OKJ99_19285</name>
</gene>
<dbReference type="Pfam" id="PF00293">
    <property type="entry name" value="NUDIX"/>
    <property type="match status" value="1"/>
</dbReference>
<accession>A0ABU6F6J0</accession>
<dbReference type="InterPro" id="IPR015797">
    <property type="entry name" value="NUDIX_hydrolase-like_dom_sf"/>
</dbReference>
<feature type="domain" description="Nudix hydrolase" evidence="2">
    <location>
        <begin position="12"/>
        <end position="147"/>
    </location>
</feature>
<dbReference type="InterPro" id="IPR020084">
    <property type="entry name" value="NUDIX_hydrolase_CS"/>
</dbReference>
<dbReference type="InterPro" id="IPR000086">
    <property type="entry name" value="NUDIX_hydrolase_dom"/>
</dbReference>
<keyword evidence="4" id="KW-1185">Reference proteome</keyword>
<dbReference type="PROSITE" id="PS51462">
    <property type="entry name" value="NUDIX"/>
    <property type="match status" value="1"/>
</dbReference>
<dbReference type="EMBL" id="JAOZYC010000122">
    <property type="protein sequence ID" value="MEB8339636.1"/>
    <property type="molecule type" value="Genomic_DNA"/>
</dbReference>
<evidence type="ECO:0000313" key="4">
    <source>
        <dbReference type="Proteomes" id="UP001354931"/>
    </source>
</evidence>
<evidence type="ECO:0000259" key="2">
    <source>
        <dbReference type="PROSITE" id="PS51462"/>
    </source>
</evidence>
<dbReference type="Gene3D" id="3.90.79.10">
    <property type="entry name" value="Nucleoside Triphosphate Pyrophosphohydrolase"/>
    <property type="match status" value="1"/>
</dbReference>
<dbReference type="GO" id="GO:0016787">
    <property type="term" value="F:hydrolase activity"/>
    <property type="evidence" value="ECO:0007669"/>
    <property type="project" value="UniProtKB-KW"/>
</dbReference>
<dbReference type="SUPFAM" id="SSF55811">
    <property type="entry name" value="Nudix"/>
    <property type="match status" value="1"/>
</dbReference>
<dbReference type="Proteomes" id="UP001354931">
    <property type="component" value="Unassembled WGS sequence"/>
</dbReference>
<organism evidence="3 4">
    <name type="scientific">Streptomyces endophyticus</name>
    <dbReference type="NCBI Taxonomy" id="714166"/>
    <lineage>
        <taxon>Bacteria</taxon>
        <taxon>Bacillati</taxon>
        <taxon>Actinomycetota</taxon>
        <taxon>Actinomycetes</taxon>
        <taxon>Kitasatosporales</taxon>
        <taxon>Streptomycetaceae</taxon>
        <taxon>Streptomyces</taxon>
    </lineage>
</organism>
<keyword evidence="1 3" id="KW-0378">Hydrolase</keyword>
<protein>
    <submittedName>
        <fullName evidence="3">NUDIX hydrolase</fullName>
    </submittedName>
</protein>
<evidence type="ECO:0000256" key="1">
    <source>
        <dbReference type="ARBA" id="ARBA00022801"/>
    </source>
</evidence>
<dbReference type="PROSITE" id="PS00893">
    <property type="entry name" value="NUDIX_BOX"/>
    <property type="match status" value="1"/>
</dbReference>
<evidence type="ECO:0000313" key="3">
    <source>
        <dbReference type="EMBL" id="MEB8339636.1"/>
    </source>
</evidence>
<reference evidence="3 4" key="1">
    <citation type="submission" date="2022-10" db="EMBL/GenBank/DDBJ databases">
        <authorList>
            <person name="Xie J."/>
            <person name="Shen N."/>
        </authorList>
    </citation>
    <scope>NUCLEOTIDE SEQUENCE [LARGE SCALE GENOMIC DNA]</scope>
    <source>
        <strain evidence="3 4">YIM65594</strain>
    </source>
</reference>
<comment type="caution">
    <text evidence="3">The sequence shown here is derived from an EMBL/GenBank/DDBJ whole genome shotgun (WGS) entry which is preliminary data.</text>
</comment>